<dbReference type="PANTHER" id="PTHR34300">
    <property type="entry name" value="QUEUOSINE PRECURSOR TRANSPORTER-RELATED"/>
    <property type="match status" value="1"/>
</dbReference>
<sequence>MFEPIEWVNVWWWFLFLAVELVIAMSMFRLWGKKGLYVALAASIIVANIQVIKTVNLFGMVATLGNIIYASVFFCTDVLSEVYGKKAARKGVWLGFAALIIMVVEMQLALLFIPHAFDFAQDSLQTIFGLMPRIAIASLVAYLLSQHHDVWAFHFWKGKTGGKYLWFRNNASTMVSQAIDSLVFCAIAFIGVFDWNTWLQILASTYILKWVVAAIDTPFIY</sequence>
<dbReference type="EMBL" id="LAZR01049688">
    <property type="protein sequence ID" value="KKK89053.1"/>
    <property type="molecule type" value="Genomic_DNA"/>
</dbReference>
<dbReference type="NCBIfam" id="TIGR00697">
    <property type="entry name" value="queuosine precursor transporter"/>
    <property type="match status" value="1"/>
</dbReference>
<feature type="transmembrane region" description="Helical" evidence="1">
    <location>
        <begin position="35"/>
        <end position="52"/>
    </location>
</feature>
<evidence type="ECO:0000256" key="1">
    <source>
        <dbReference type="SAM" id="Phobius"/>
    </source>
</evidence>
<organism evidence="2">
    <name type="scientific">marine sediment metagenome</name>
    <dbReference type="NCBI Taxonomy" id="412755"/>
    <lineage>
        <taxon>unclassified sequences</taxon>
        <taxon>metagenomes</taxon>
        <taxon>ecological metagenomes</taxon>
    </lineage>
</organism>
<keyword evidence="1" id="KW-1133">Transmembrane helix</keyword>
<dbReference type="PANTHER" id="PTHR34300:SF2">
    <property type="entry name" value="QUEUOSINE PRECURSOR TRANSPORTER-RELATED"/>
    <property type="match status" value="1"/>
</dbReference>
<evidence type="ECO:0000313" key="2">
    <source>
        <dbReference type="EMBL" id="KKK89053.1"/>
    </source>
</evidence>
<dbReference type="InterPro" id="IPR003744">
    <property type="entry name" value="YhhQ"/>
</dbReference>
<dbReference type="Pfam" id="PF02592">
    <property type="entry name" value="Vut_1"/>
    <property type="match status" value="1"/>
</dbReference>
<feature type="transmembrane region" description="Helical" evidence="1">
    <location>
        <begin position="58"/>
        <end position="79"/>
    </location>
</feature>
<comment type="caution">
    <text evidence="2">The sequence shown here is derived from an EMBL/GenBank/DDBJ whole genome shotgun (WGS) entry which is preliminary data.</text>
</comment>
<reference evidence="2" key="1">
    <citation type="journal article" date="2015" name="Nature">
        <title>Complex archaea that bridge the gap between prokaryotes and eukaryotes.</title>
        <authorList>
            <person name="Spang A."/>
            <person name="Saw J.H."/>
            <person name="Jorgensen S.L."/>
            <person name="Zaremba-Niedzwiedzka K."/>
            <person name="Martijn J."/>
            <person name="Lind A.E."/>
            <person name="van Eijk R."/>
            <person name="Schleper C."/>
            <person name="Guy L."/>
            <person name="Ettema T.J."/>
        </authorList>
    </citation>
    <scope>NUCLEOTIDE SEQUENCE</scope>
</reference>
<dbReference type="HAMAP" id="MF_02088">
    <property type="entry name" value="Q_prec_transport"/>
    <property type="match status" value="1"/>
</dbReference>
<accession>A0A0F8Z5L8</accession>
<feature type="non-terminal residue" evidence="2">
    <location>
        <position position="221"/>
    </location>
</feature>
<evidence type="ECO:0008006" key="3">
    <source>
        <dbReference type="Google" id="ProtNLM"/>
    </source>
</evidence>
<protein>
    <recommendedName>
        <fullName evidence="3">Queuosine precursor transporter</fullName>
    </recommendedName>
</protein>
<feature type="transmembrane region" description="Helical" evidence="1">
    <location>
        <begin position="91"/>
        <end position="113"/>
    </location>
</feature>
<keyword evidence="1" id="KW-0472">Membrane</keyword>
<feature type="transmembrane region" description="Helical" evidence="1">
    <location>
        <begin position="12"/>
        <end position="28"/>
    </location>
</feature>
<feature type="transmembrane region" description="Helical" evidence="1">
    <location>
        <begin position="165"/>
        <end position="192"/>
    </location>
</feature>
<feature type="transmembrane region" description="Helical" evidence="1">
    <location>
        <begin position="125"/>
        <end position="144"/>
    </location>
</feature>
<proteinExistence type="inferred from homology"/>
<keyword evidence="1" id="KW-0812">Transmembrane</keyword>
<dbReference type="AlphaFoldDB" id="A0A0F8Z5L8"/>
<name>A0A0F8Z5L8_9ZZZZ</name>
<gene>
    <name evidence="2" type="ORF">LCGC14_2736970</name>
</gene>